<reference evidence="2 3" key="1">
    <citation type="journal article" date="2012" name="Genome Biol.">
        <title>Sequencing three crocodilian genomes to illuminate the evolution of archosaurs and amniotes.</title>
        <authorList>
            <person name="St John J.A."/>
            <person name="Braun E.L."/>
            <person name="Isberg S.R."/>
            <person name="Miles L.G."/>
            <person name="Chong A.Y."/>
            <person name="Gongora J."/>
            <person name="Dalzell P."/>
            <person name="Moran C."/>
            <person name="Bed'hom B."/>
            <person name="Abzhanov A."/>
            <person name="Burgess S.C."/>
            <person name="Cooksey A.M."/>
            <person name="Castoe T.A."/>
            <person name="Crawford N.G."/>
            <person name="Densmore L.D."/>
            <person name="Drew J.C."/>
            <person name="Edwards S.V."/>
            <person name="Faircloth B.C."/>
            <person name="Fujita M.K."/>
            <person name="Greenwold M.J."/>
            <person name="Hoffmann F.G."/>
            <person name="Howard J.M."/>
            <person name="Iguchi T."/>
            <person name="Janes D.E."/>
            <person name="Khan S.Y."/>
            <person name="Kohno S."/>
            <person name="de Koning A.J."/>
            <person name="Lance S.L."/>
            <person name="McCarthy F.M."/>
            <person name="McCormack J.E."/>
            <person name="Merchant M.E."/>
            <person name="Peterson D.G."/>
            <person name="Pollock D.D."/>
            <person name="Pourmand N."/>
            <person name="Raney B.J."/>
            <person name="Roessler K.A."/>
            <person name="Sanford J.R."/>
            <person name="Sawyer R.H."/>
            <person name="Schmidt C.J."/>
            <person name="Triplett E.W."/>
            <person name="Tuberville T.D."/>
            <person name="Venegas-Anaya M."/>
            <person name="Howard J.T."/>
            <person name="Jarvis E.D."/>
            <person name="Guillette L.J.Jr."/>
            <person name="Glenn T.C."/>
            <person name="Green R.E."/>
            <person name="Ray D.A."/>
        </authorList>
    </citation>
    <scope>NUCLEOTIDE SEQUENCE [LARGE SCALE GENOMIC DNA]</scope>
    <source>
        <strain evidence="2">KSC_2009_1</strain>
    </source>
</reference>
<keyword evidence="3" id="KW-1185">Reference proteome</keyword>
<comment type="caution">
    <text evidence="2">The sequence shown here is derived from an EMBL/GenBank/DDBJ whole genome shotgun (WGS) entry which is preliminary data.</text>
</comment>
<feature type="region of interest" description="Disordered" evidence="1">
    <location>
        <begin position="25"/>
        <end position="45"/>
    </location>
</feature>
<organism evidence="2 3">
    <name type="scientific">Alligator mississippiensis</name>
    <name type="common">American alligator</name>
    <dbReference type="NCBI Taxonomy" id="8496"/>
    <lineage>
        <taxon>Eukaryota</taxon>
        <taxon>Metazoa</taxon>
        <taxon>Chordata</taxon>
        <taxon>Craniata</taxon>
        <taxon>Vertebrata</taxon>
        <taxon>Euteleostomi</taxon>
        <taxon>Archelosauria</taxon>
        <taxon>Archosauria</taxon>
        <taxon>Crocodylia</taxon>
        <taxon>Alligatoridae</taxon>
        <taxon>Alligatorinae</taxon>
        <taxon>Alligator</taxon>
    </lineage>
</organism>
<evidence type="ECO:0000313" key="2">
    <source>
        <dbReference type="EMBL" id="KYO47597.1"/>
    </source>
</evidence>
<protein>
    <submittedName>
        <fullName evidence="2">Uncharacterized protein</fullName>
    </submittedName>
</protein>
<evidence type="ECO:0000313" key="3">
    <source>
        <dbReference type="Proteomes" id="UP000050525"/>
    </source>
</evidence>
<gene>
    <name evidence="2" type="ORF">Y1Q_0019705</name>
</gene>
<dbReference type="Proteomes" id="UP000050525">
    <property type="component" value="Unassembled WGS sequence"/>
</dbReference>
<accession>A0A151PER4</accession>
<feature type="compositionally biased region" description="Polar residues" evidence="1">
    <location>
        <begin position="25"/>
        <end position="34"/>
    </location>
</feature>
<dbReference type="AlphaFoldDB" id="A0A151PER4"/>
<sequence>MASATEITENMIWNVLLQLSRLSNEPNPVTNEVSGSRDQRSSAKNTSNIAILERDVPFGLEVDAWLWCVRAVAVDDY</sequence>
<dbReference type="EMBL" id="AKHW03000416">
    <property type="protein sequence ID" value="KYO47597.1"/>
    <property type="molecule type" value="Genomic_DNA"/>
</dbReference>
<name>A0A151PER4_ALLMI</name>
<proteinExistence type="predicted"/>
<evidence type="ECO:0000256" key="1">
    <source>
        <dbReference type="SAM" id="MobiDB-lite"/>
    </source>
</evidence>